<dbReference type="AlphaFoldDB" id="A0A2T4YMU9"/>
<evidence type="ECO:0000313" key="1">
    <source>
        <dbReference type="EMBL" id="PTM44736.1"/>
    </source>
</evidence>
<evidence type="ECO:0000313" key="2">
    <source>
        <dbReference type="Proteomes" id="UP000240996"/>
    </source>
</evidence>
<organism evidence="1 2">
    <name type="scientific">Sphingomonas aerolata</name>
    <dbReference type="NCBI Taxonomy" id="185951"/>
    <lineage>
        <taxon>Bacteria</taxon>
        <taxon>Pseudomonadati</taxon>
        <taxon>Pseudomonadota</taxon>
        <taxon>Alphaproteobacteria</taxon>
        <taxon>Sphingomonadales</taxon>
        <taxon>Sphingomonadaceae</taxon>
        <taxon>Sphingomonas</taxon>
    </lineage>
</organism>
<proteinExistence type="predicted"/>
<sequence length="237" mass="26418">MAVAELEFTYTRIDAPEGVTDLTGLTSGMLTVLWPTRGPKRDLRWMCQCECGNRKAMPGAPLRSGQTQACGCLRIKDPEGIRKTRLHGIWRNMVNRCRDITRGGYGGRGIQVAEEWREYEAFQRWAMANGYADDLTIDRRDNDGDYCPANCHWTTMLQQSRNTRRTVWVDHDGKTVSLGEAAADLGISYHQLHARVKRRGMTLAAALADIAAGGCQSPQYLRMAEGLARKRAAKAAA</sequence>
<dbReference type="RefSeq" id="WP_107933481.1">
    <property type="nucleotide sequence ID" value="NZ_PZZN01000003.1"/>
</dbReference>
<dbReference type="EMBL" id="PZZN01000003">
    <property type="protein sequence ID" value="PTM44736.1"/>
    <property type="molecule type" value="Genomic_DNA"/>
</dbReference>
<name>A0A2T4YMU9_9SPHN</name>
<gene>
    <name evidence="1" type="ORF">C8J24_2946</name>
</gene>
<comment type="caution">
    <text evidence="1">The sequence shown here is derived from an EMBL/GenBank/DDBJ whole genome shotgun (WGS) entry which is preliminary data.</text>
</comment>
<keyword evidence="2" id="KW-1185">Reference proteome</keyword>
<dbReference type="Proteomes" id="UP000240996">
    <property type="component" value="Unassembled WGS sequence"/>
</dbReference>
<reference evidence="1 2" key="1">
    <citation type="submission" date="2018-04" db="EMBL/GenBank/DDBJ databases">
        <title>Genomic Encyclopedia of Type Strains, Phase III (KMG-III): the genomes of soil and plant-associated and newly described type strains.</title>
        <authorList>
            <person name="Whitman W."/>
        </authorList>
    </citation>
    <scope>NUCLEOTIDE SEQUENCE [LARGE SCALE GENOMIC DNA]</scope>
    <source>
        <strain evidence="1 2">NW12</strain>
    </source>
</reference>
<protein>
    <submittedName>
        <fullName evidence="1">Uncharacterized protein</fullName>
    </submittedName>
</protein>
<accession>A0A2T4YMU9</accession>